<evidence type="ECO:0000313" key="4">
    <source>
        <dbReference type="EMBL" id="JAB98187.1"/>
    </source>
</evidence>
<comment type="subcellular location">
    <subcellularLocation>
        <location evidence="1">Nucleus</location>
    </subcellularLocation>
</comment>
<evidence type="ECO:0000259" key="3">
    <source>
        <dbReference type="PROSITE" id="PS51031"/>
    </source>
</evidence>
<sequence>MDSGQSADESEIAEELYEIDEDPINFASDPEDTGSSKKRKLSTGSGEEFIIGEADVEVSQPNYEENARSNTVKNKSTKPTPTNVALSFTEKAGSIELVNNAKKQFLLSLLPDLIDMSRPQMRHFKFRVLQLLDEMLSEN</sequence>
<dbReference type="PROSITE" id="PS51031">
    <property type="entry name" value="BESS"/>
    <property type="match status" value="1"/>
</dbReference>
<keyword evidence="1" id="KW-0539">Nucleus</keyword>
<protein>
    <recommendedName>
        <fullName evidence="3">BESS domain-containing protein</fullName>
    </recommendedName>
</protein>
<accession>W8BHH0</accession>
<dbReference type="EMBL" id="GAMC01008368">
    <property type="protein sequence ID" value="JAB98187.1"/>
    <property type="molecule type" value="mRNA"/>
</dbReference>
<reference evidence="4" key="2">
    <citation type="journal article" date="2014" name="BMC Genomics">
        <title>A genomic perspective to assessing quality of mass-reared SIT flies used in Mediterranean fruit fly (Ceratitis capitata) eradication in California.</title>
        <authorList>
            <person name="Calla B."/>
            <person name="Hall B."/>
            <person name="Hou S."/>
            <person name="Geib S.M."/>
        </authorList>
    </citation>
    <scope>NUCLEOTIDE SEQUENCE</scope>
</reference>
<evidence type="ECO:0000256" key="1">
    <source>
        <dbReference type="PROSITE-ProRule" id="PRU00371"/>
    </source>
</evidence>
<evidence type="ECO:0000256" key="2">
    <source>
        <dbReference type="SAM" id="MobiDB-lite"/>
    </source>
</evidence>
<feature type="region of interest" description="Disordered" evidence="2">
    <location>
        <begin position="17"/>
        <end position="44"/>
    </location>
</feature>
<name>W8BHH0_CERCA</name>
<dbReference type="GO" id="GO:0005634">
    <property type="term" value="C:nucleus"/>
    <property type="evidence" value="ECO:0007669"/>
    <property type="project" value="UniProtKB-SubCell"/>
</dbReference>
<dbReference type="GO" id="GO:0003677">
    <property type="term" value="F:DNA binding"/>
    <property type="evidence" value="ECO:0007669"/>
    <property type="project" value="InterPro"/>
</dbReference>
<dbReference type="OrthoDB" id="6147983at2759"/>
<proteinExistence type="evidence at transcript level"/>
<dbReference type="InterPro" id="IPR004210">
    <property type="entry name" value="BESS_motif"/>
</dbReference>
<organism evidence="4">
    <name type="scientific">Ceratitis capitata</name>
    <name type="common">Mediterranean fruit fly</name>
    <name type="synonym">Tephritis capitata</name>
    <dbReference type="NCBI Taxonomy" id="7213"/>
    <lineage>
        <taxon>Eukaryota</taxon>
        <taxon>Metazoa</taxon>
        <taxon>Ecdysozoa</taxon>
        <taxon>Arthropoda</taxon>
        <taxon>Hexapoda</taxon>
        <taxon>Insecta</taxon>
        <taxon>Pterygota</taxon>
        <taxon>Neoptera</taxon>
        <taxon>Endopterygota</taxon>
        <taxon>Diptera</taxon>
        <taxon>Brachycera</taxon>
        <taxon>Muscomorpha</taxon>
        <taxon>Tephritoidea</taxon>
        <taxon>Tephritidae</taxon>
        <taxon>Ceratitis</taxon>
        <taxon>Ceratitis</taxon>
    </lineage>
</organism>
<dbReference type="AlphaFoldDB" id="W8BHH0"/>
<feature type="domain" description="BESS" evidence="3">
    <location>
        <begin position="99"/>
        <end position="138"/>
    </location>
</feature>
<reference evidence="4" key="1">
    <citation type="submission" date="2013-07" db="EMBL/GenBank/DDBJ databases">
        <authorList>
            <person name="Geib S."/>
        </authorList>
    </citation>
    <scope>NUCLEOTIDE SEQUENCE</scope>
</reference>